<dbReference type="AlphaFoldDB" id="A0A4Z2EH76"/>
<organism evidence="2 3">
    <name type="scientific">Liparis tanakae</name>
    <name type="common">Tanaka's snailfish</name>
    <dbReference type="NCBI Taxonomy" id="230148"/>
    <lineage>
        <taxon>Eukaryota</taxon>
        <taxon>Metazoa</taxon>
        <taxon>Chordata</taxon>
        <taxon>Craniata</taxon>
        <taxon>Vertebrata</taxon>
        <taxon>Euteleostomi</taxon>
        <taxon>Actinopterygii</taxon>
        <taxon>Neopterygii</taxon>
        <taxon>Teleostei</taxon>
        <taxon>Neoteleostei</taxon>
        <taxon>Acanthomorphata</taxon>
        <taxon>Eupercaria</taxon>
        <taxon>Perciformes</taxon>
        <taxon>Cottioidei</taxon>
        <taxon>Cottales</taxon>
        <taxon>Liparidae</taxon>
        <taxon>Liparis</taxon>
    </lineage>
</organism>
<feature type="compositionally biased region" description="Gly residues" evidence="1">
    <location>
        <begin position="29"/>
        <end position="38"/>
    </location>
</feature>
<proteinExistence type="predicted"/>
<dbReference type="EMBL" id="SRLO01007098">
    <property type="protein sequence ID" value="TNN28267.1"/>
    <property type="molecule type" value="Genomic_DNA"/>
</dbReference>
<comment type="caution">
    <text evidence="2">The sequence shown here is derived from an EMBL/GenBank/DDBJ whole genome shotgun (WGS) entry which is preliminary data.</text>
</comment>
<evidence type="ECO:0000313" key="2">
    <source>
        <dbReference type="EMBL" id="TNN28267.1"/>
    </source>
</evidence>
<evidence type="ECO:0000256" key="1">
    <source>
        <dbReference type="SAM" id="MobiDB-lite"/>
    </source>
</evidence>
<dbReference type="Proteomes" id="UP000314294">
    <property type="component" value="Unassembled WGS sequence"/>
</dbReference>
<reference evidence="2 3" key="1">
    <citation type="submission" date="2019-03" db="EMBL/GenBank/DDBJ databases">
        <title>First draft genome of Liparis tanakae, snailfish: a comprehensive survey of snailfish specific genes.</title>
        <authorList>
            <person name="Kim W."/>
            <person name="Song I."/>
            <person name="Jeong J.-H."/>
            <person name="Kim D."/>
            <person name="Kim S."/>
            <person name="Ryu S."/>
            <person name="Song J.Y."/>
            <person name="Lee S.K."/>
        </authorList>
    </citation>
    <scope>NUCLEOTIDE SEQUENCE [LARGE SCALE GENOMIC DNA]</scope>
    <source>
        <tissue evidence="2">Muscle</tissue>
    </source>
</reference>
<accession>A0A4Z2EH76</accession>
<feature type="compositionally biased region" description="Gly residues" evidence="1">
    <location>
        <begin position="81"/>
        <end position="98"/>
    </location>
</feature>
<feature type="compositionally biased region" description="Basic and acidic residues" evidence="1">
    <location>
        <begin position="1"/>
        <end position="12"/>
    </location>
</feature>
<name>A0A4Z2EH76_9TELE</name>
<gene>
    <name evidence="2" type="ORF">EYF80_061588</name>
</gene>
<keyword evidence="3" id="KW-1185">Reference proteome</keyword>
<evidence type="ECO:0000313" key="3">
    <source>
        <dbReference type="Proteomes" id="UP000314294"/>
    </source>
</evidence>
<protein>
    <submittedName>
        <fullName evidence="2">Uncharacterized protein</fullName>
    </submittedName>
</protein>
<sequence length="139" mass="14959">MRSGEDRGEKRRVLSVSVGPVLGALKVSGGSGFSGRGLEGLRPSPRRHKPKTAEPNRPSRGLHSSNPDPPQGVSRLKDGFHTGGQAGGRSHGLEGGASDGVELLHQPFQTGHLLREVVLLVHLETAGRSRDHEHHLHWF</sequence>
<feature type="region of interest" description="Disordered" evidence="1">
    <location>
        <begin position="1"/>
        <end position="99"/>
    </location>
</feature>